<evidence type="ECO:0000313" key="4">
    <source>
        <dbReference type="Proteomes" id="UP001500307"/>
    </source>
</evidence>
<feature type="coiled-coil region" evidence="1">
    <location>
        <begin position="8"/>
        <end position="35"/>
    </location>
</feature>
<gene>
    <name evidence="3" type="ORF">GCM10023176_04990</name>
</gene>
<evidence type="ECO:0000256" key="2">
    <source>
        <dbReference type="SAM" id="MobiDB-lite"/>
    </source>
</evidence>
<keyword evidence="4" id="KW-1185">Reference proteome</keyword>
<dbReference type="RefSeq" id="WP_346116039.1">
    <property type="nucleotide sequence ID" value="NZ_BAABGU010000002.1"/>
</dbReference>
<evidence type="ECO:0000313" key="3">
    <source>
        <dbReference type="EMBL" id="GAA4562699.1"/>
    </source>
</evidence>
<comment type="caution">
    <text evidence="3">The sequence shown here is derived from an EMBL/GenBank/DDBJ whole genome shotgun (WGS) entry which is preliminary data.</text>
</comment>
<proteinExistence type="predicted"/>
<reference evidence="4" key="1">
    <citation type="journal article" date="2019" name="Int. J. Syst. Evol. Microbiol.">
        <title>The Global Catalogue of Microorganisms (GCM) 10K type strain sequencing project: providing services to taxonomists for standard genome sequencing and annotation.</title>
        <authorList>
            <consortium name="The Broad Institute Genomics Platform"/>
            <consortium name="The Broad Institute Genome Sequencing Center for Infectious Disease"/>
            <person name="Wu L."/>
            <person name="Ma J."/>
        </authorList>
    </citation>
    <scope>NUCLEOTIDE SEQUENCE [LARGE SCALE GENOMIC DNA]</scope>
    <source>
        <strain evidence="4">JCM 3175</strain>
    </source>
</reference>
<sequence length="131" mass="14321">MWTDEATLNAAERRLDQWESDLAERAERAKSLSARVQALTGTATSADRAVTVTVDATGGLLDLRLDERVRQHSAPHTARLILETARAARAELLRQVTEATASTLDRDDPTGQAIVESYRSRPRPDPGEADA</sequence>
<dbReference type="InterPro" id="IPR004401">
    <property type="entry name" value="YbaB/EbfC"/>
</dbReference>
<protein>
    <recommendedName>
        <fullName evidence="5">YbaB/EbfC DNA-binding family protein</fullName>
    </recommendedName>
</protein>
<organism evidence="3 4">
    <name type="scientific">Micromonospora coerulea</name>
    <dbReference type="NCBI Taxonomy" id="47856"/>
    <lineage>
        <taxon>Bacteria</taxon>
        <taxon>Bacillati</taxon>
        <taxon>Actinomycetota</taxon>
        <taxon>Actinomycetes</taxon>
        <taxon>Micromonosporales</taxon>
        <taxon>Micromonosporaceae</taxon>
        <taxon>Micromonospora</taxon>
    </lineage>
</organism>
<dbReference type="EMBL" id="BAABGU010000002">
    <property type="protein sequence ID" value="GAA4562699.1"/>
    <property type="molecule type" value="Genomic_DNA"/>
</dbReference>
<keyword evidence="1" id="KW-0175">Coiled coil</keyword>
<dbReference type="InterPro" id="IPR036894">
    <property type="entry name" value="YbaB-like_sf"/>
</dbReference>
<evidence type="ECO:0000256" key="1">
    <source>
        <dbReference type="SAM" id="Coils"/>
    </source>
</evidence>
<name>A0ABP8S5F0_9ACTN</name>
<feature type="compositionally biased region" description="Basic and acidic residues" evidence="2">
    <location>
        <begin position="118"/>
        <end position="131"/>
    </location>
</feature>
<dbReference type="Gene3D" id="3.30.1310.10">
    <property type="entry name" value="Nucleoid-associated protein YbaB-like domain"/>
    <property type="match status" value="1"/>
</dbReference>
<feature type="region of interest" description="Disordered" evidence="2">
    <location>
        <begin position="98"/>
        <end position="131"/>
    </location>
</feature>
<dbReference type="Proteomes" id="UP001500307">
    <property type="component" value="Unassembled WGS sequence"/>
</dbReference>
<evidence type="ECO:0008006" key="5">
    <source>
        <dbReference type="Google" id="ProtNLM"/>
    </source>
</evidence>
<dbReference type="SUPFAM" id="SSF82607">
    <property type="entry name" value="YbaB-like"/>
    <property type="match status" value="1"/>
</dbReference>
<dbReference type="Pfam" id="PF02575">
    <property type="entry name" value="YbaB_DNA_bd"/>
    <property type="match status" value="1"/>
</dbReference>
<accession>A0ABP8S5F0</accession>